<reference evidence="1 2" key="1">
    <citation type="journal article" date="2018" name="J. Allergy Clin. Immunol.">
        <title>High-quality assembly of Dermatophagoides pteronyssinus genome and transcriptome reveals a wide range of novel allergens.</title>
        <authorList>
            <person name="Liu X.Y."/>
            <person name="Yang K.Y."/>
            <person name="Wang M.Q."/>
            <person name="Kwok J.S."/>
            <person name="Zeng X."/>
            <person name="Yang Z."/>
            <person name="Xiao X.J."/>
            <person name="Lau C.P."/>
            <person name="Li Y."/>
            <person name="Huang Z.M."/>
            <person name="Ba J.G."/>
            <person name="Yim A.K."/>
            <person name="Ouyang C.Y."/>
            <person name="Ngai S.M."/>
            <person name="Chan T.F."/>
            <person name="Leung E.L."/>
            <person name="Liu L."/>
            <person name="Liu Z.G."/>
            <person name="Tsui S.K."/>
        </authorList>
    </citation>
    <scope>NUCLEOTIDE SEQUENCE [LARGE SCALE GENOMIC DNA]</scope>
    <source>
        <strain evidence="1">Derp</strain>
    </source>
</reference>
<keyword evidence="2" id="KW-1185">Reference proteome</keyword>
<dbReference type="Proteomes" id="UP000887458">
    <property type="component" value="Unassembled WGS sequence"/>
</dbReference>
<organism evidence="1 2">
    <name type="scientific">Dermatophagoides pteronyssinus</name>
    <name type="common">European house dust mite</name>
    <dbReference type="NCBI Taxonomy" id="6956"/>
    <lineage>
        <taxon>Eukaryota</taxon>
        <taxon>Metazoa</taxon>
        <taxon>Ecdysozoa</taxon>
        <taxon>Arthropoda</taxon>
        <taxon>Chelicerata</taxon>
        <taxon>Arachnida</taxon>
        <taxon>Acari</taxon>
        <taxon>Acariformes</taxon>
        <taxon>Sarcoptiformes</taxon>
        <taxon>Astigmata</taxon>
        <taxon>Psoroptidia</taxon>
        <taxon>Analgoidea</taxon>
        <taxon>Pyroglyphidae</taxon>
        <taxon>Dermatophagoidinae</taxon>
        <taxon>Dermatophagoides</taxon>
    </lineage>
</organism>
<gene>
    <name evidence="1" type="ORF">DERP_008315</name>
</gene>
<accession>A0ABQ8J649</accession>
<dbReference type="EMBL" id="NJHN03000067">
    <property type="protein sequence ID" value="KAH9418058.1"/>
    <property type="molecule type" value="Genomic_DNA"/>
</dbReference>
<comment type="caution">
    <text evidence="1">The sequence shown here is derived from an EMBL/GenBank/DDBJ whole genome shotgun (WGS) entry which is preliminary data.</text>
</comment>
<proteinExistence type="predicted"/>
<evidence type="ECO:0000313" key="1">
    <source>
        <dbReference type="EMBL" id="KAH9418058.1"/>
    </source>
</evidence>
<sequence length="122" mass="13570">MTGRSKSAFATLLPSITIERNSIELLFPLELFRLFELVEFPFLLILFDAGDTADVAAVDDDDDDPITGLDKVLPTVDLPPPLLDELQFNKIDDEIEYPSVTYSEYSCDNVSDDVRSISACCC</sequence>
<reference evidence="1 2" key="2">
    <citation type="journal article" date="2022" name="Mol. Biol. Evol.">
        <title>Comparative Genomics Reveals Insights into the Divergent Evolution of Astigmatic Mites and Household Pest Adaptations.</title>
        <authorList>
            <person name="Xiong Q."/>
            <person name="Wan A.T."/>
            <person name="Liu X."/>
            <person name="Fung C.S."/>
            <person name="Xiao X."/>
            <person name="Malainual N."/>
            <person name="Hou J."/>
            <person name="Wang L."/>
            <person name="Wang M."/>
            <person name="Yang K.Y."/>
            <person name="Cui Y."/>
            <person name="Leung E.L."/>
            <person name="Nong W."/>
            <person name="Shin S.K."/>
            <person name="Au S.W."/>
            <person name="Jeong K.Y."/>
            <person name="Chew F.T."/>
            <person name="Hui J.H."/>
            <person name="Leung T.F."/>
            <person name="Tungtrongchitr A."/>
            <person name="Zhong N."/>
            <person name="Liu Z."/>
            <person name="Tsui S.K."/>
        </authorList>
    </citation>
    <scope>NUCLEOTIDE SEQUENCE [LARGE SCALE GENOMIC DNA]</scope>
    <source>
        <strain evidence="1">Derp</strain>
    </source>
</reference>
<protein>
    <submittedName>
        <fullName evidence="1">Uncharacterized protein</fullName>
    </submittedName>
</protein>
<name>A0ABQ8J649_DERPT</name>
<evidence type="ECO:0000313" key="2">
    <source>
        <dbReference type="Proteomes" id="UP000887458"/>
    </source>
</evidence>